<dbReference type="GO" id="GO:1901137">
    <property type="term" value="P:carbohydrate derivative biosynthetic process"/>
    <property type="evidence" value="ECO:0007669"/>
    <property type="project" value="UniProtKB-ARBA"/>
</dbReference>
<keyword evidence="2 5" id="KW-0808">Transferase</keyword>
<dbReference type="Pfam" id="PF13439">
    <property type="entry name" value="Glyco_transf_4"/>
    <property type="match status" value="1"/>
</dbReference>
<dbReference type="InterPro" id="IPR001296">
    <property type="entry name" value="Glyco_trans_1"/>
</dbReference>
<proteinExistence type="predicted"/>
<dbReference type="Proteomes" id="UP000217103">
    <property type="component" value="Unassembled WGS sequence"/>
</dbReference>
<evidence type="ECO:0000256" key="2">
    <source>
        <dbReference type="ARBA" id="ARBA00022679"/>
    </source>
</evidence>
<dbReference type="InterPro" id="IPR050194">
    <property type="entry name" value="Glycosyltransferase_grp1"/>
</dbReference>
<dbReference type="GO" id="GO:0016758">
    <property type="term" value="F:hexosyltransferase activity"/>
    <property type="evidence" value="ECO:0007669"/>
    <property type="project" value="TreeGrafter"/>
</dbReference>
<dbReference type="AlphaFoldDB" id="A0A1H0ZWC8"/>
<keyword evidence="6" id="KW-1185">Reference proteome</keyword>
<evidence type="ECO:0000313" key="6">
    <source>
        <dbReference type="Proteomes" id="UP000217103"/>
    </source>
</evidence>
<feature type="domain" description="Glycosyl transferase family 1" evidence="3">
    <location>
        <begin position="208"/>
        <end position="360"/>
    </location>
</feature>
<evidence type="ECO:0000313" key="5">
    <source>
        <dbReference type="EMBL" id="SDQ31672.1"/>
    </source>
</evidence>
<accession>A0A1H0ZWC8</accession>
<gene>
    <name evidence="5" type="ORF">SAMN04489764_0179</name>
</gene>
<evidence type="ECO:0000256" key="1">
    <source>
        <dbReference type="ARBA" id="ARBA00022676"/>
    </source>
</evidence>
<dbReference type="InterPro" id="IPR028098">
    <property type="entry name" value="Glyco_trans_4-like_N"/>
</dbReference>
<sequence length="397" mass="42666">MRIHLVSEHANPLAAVGGVDSGGQNVHVAALAVALAERGHEITVYTRRVSEDEPERVEMAPGVTVEHVPAGPAVPLPKDELLPYMPAFGEHLIRRWTLERPDVAHAHFWMSGVATRIAAARHGVPIVQTFHALGVVKRRWQGGADTSPPQRIPVETHLGRHADAVVATCTDEVNELLAMGVPGGRMSVVPCGVDLDRFRPDGPAAPRGRRPRVLSIGRLVPRKGVTTLIQAIRHVPEAEVVIAGGSVEDEEAVRLRTLAERYGLDDRVHLIGSVAHEDVPALMRSADVLVTVPWYEPFGMVPVEAMACGVPVVASAVGGHLDTVAGCGVLVPPRRPRALARALRDLLDRPDLRACLEEAGVRRARARYGWATIAAQTESVYTDVIAARRVRLAVAGG</sequence>
<keyword evidence="1" id="KW-0328">Glycosyltransferase</keyword>
<protein>
    <submittedName>
        <fullName evidence="5">Glycosyltransferase involved in cell wall bisynthesis</fullName>
    </submittedName>
</protein>
<evidence type="ECO:0000259" key="4">
    <source>
        <dbReference type="Pfam" id="PF13439"/>
    </source>
</evidence>
<feature type="domain" description="Glycosyltransferase subfamily 4-like N-terminal" evidence="4">
    <location>
        <begin position="22"/>
        <end position="197"/>
    </location>
</feature>
<dbReference type="Gene3D" id="3.40.50.2000">
    <property type="entry name" value="Glycogen Phosphorylase B"/>
    <property type="match status" value="2"/>
</dbReference>
<dbReference type="Pfam" id="PF00534">
    <property type="entry name" value="Glycos_transf_1"/>
    <property type="match status" value="1"/>
</dbReference>
<dbReference type="RefSeq" id="WP_093256863.1">
    <property type="nucleotide sequence ID" value="NZ_FNKK01000002.1"/>
</dbReference>
<dbReference type="PANTHER" id="PTHR45947:SF3">
    <property type="entry name" value="SULFOQUINOVOSYL TRANSFERASE SQD2"/>
    <property type="match status" value="1"/>
</dbReference>
<dbReference type="EMBL" id="FNKK01000002">
    <property type="protein sequence ID" value="SDQ31672.1"/>
    <property type="molecule type" value="Genomic_DNA"/>
</dbReference>
<evidence type="ECO:0000259" key="3">
    <source>
        <dbReference type="Pfam" id="PF00534"/>
    </source>
</evidence>
<reference evidence="5 6" key="1">
    <citation type="submission" date="2016-10" db="EMBL/GenBank/DDBJ databases">
        <authorList>
            <person name="de Groot N.N."/>
        </authorList>
    </citation>
    <scope>NUCLEOTIDE SEQUENCE [LARGE SCALE GENOMIC DNA]</scope>
    <source>
        <strain evidence="5 6">DSM 43794</strain>
    </source>
</reference>
<dbReference type="OrthoDB" id="9810929at2"/>
<dbReference type="PANTHER" id="PTHR45947">
    <property type="entry name" value="SULFOQUINOVOSYL TRANSFERASE SQD2"/>
    <property type="match status" value="1"/>
</dbReference>
<dbReference type="SUPFAM" id="SSF53756">
    <property type="entry name" value="UDP-Glycosyltransferase/glycogen phosphorylase"/>
    <property type="match status" value="1"/>
</dbReference>
<organism evidence="5 6">
    <name type="scientific">Thermostaphylospora chromogena</name>
    <dbReference type="NCBI Taxonomy" id="35622"/>
    <lineage>
        <taxon>Bacteria</taxon>
        <taxon>Bacillati</taxon>
        <taxon>Actinomycetota</taxon>
        <taxon>Actinomycetes</taxon>
        <taxon>Streptosporangiales</taxon>
        <taxon>Thermomonosporaceae</taxon>
        <taxon>Thermostaphylospora</taxon>
    </lineage>
</organism>
<dbReference type="STRING" id="35622.SAMN04489764_0179"/>
<name>A0A1H0ZWC8_9ACTN</name>